<reference evidence="2" key="1">
    <citation type="submission" date="2022-09" db="EMBL/GenBank/DDBJ databases">
        <authorList>
            <person name="Yuan C."/>
            <person name="Ke Z."/>
        </authorList>
    </citation>
    <scope>NUCLEOTIDE SEQUENCE</scope>
    <source>
        <strain evidence="2">LB-8</strain>
    </source>
</reference>
<name>A0A9X2XV18_9BACT</name>
<dbReference type="PANTHER" id="PTHR43685:SF2">
    <property type="entry name" value="GLYCOSYLTRANSFERASE 2-LIKE DOMAIN-CONTAINING PROTEIN"/>
    <property type="match status" value="1"/>
</dbReference>
<dbReference type="AlphaFoldDB" id="A0A9X2XV18"/>
<protein>
    <submittedName>
        <fullName evidence="2">Glycosyltransferase</fullName>
        <ecNumber evidence="2">2.4.-.-</ecNumber>
    </submittedName>
</protein>
<keyword evidence="3" id="KW-1185">Reference proteome</keyword>
<reference evidence="2" key="2">
    <citation type="submission" date="2023-04" db="EMBL/GenBank/DDBJ databases">
        <title>Paracnuella aquatica gen. nov., sp. nov., a member of the family Chitinophagaceae isolated from a hot spring.</title>
        <authorList>
            <person name="Wang C."/>
        </authorList>
    </citation>
    <scope>NUCLEOTIDE SEQUENCE</scope>
    <source>
        <strain evidence="2">LB-8</strain>
    </source>
</reference>
<feature type="non-terminal residue" evidence="2">
    <location>
        <position position="567"/>
    </location>
</feature>
<sequence>MLCPIKVIDVELSAPIESITGLDKYLGLQGLVRLHGTPIGYINVPVTGGQVDASIISKEILEKHHTAIINRLLQNGLLSSESPKDLRIEDLFNVKPPEPTGIMPFVTVAVCTRNRTTDLALCLDALCGLDYPHLEILVVDNAPSTNDTALLVKNHYPSVRYICEPRPGLSWARNRAVLEAEGEIIAFTDDDVIVDAGWVKALASVFAESPEVMAVTGLVVPYELETQAQVLFEMYGGFGKGFQRKSWSLPGEKDKRAATLFGCAGQFGTGANMALHRRLFDQIGLFDPALDVGTVTNGGGDIEMFFRVLKEGYELVYEPRALVRHRHRREISKLYTQITNNGVGLYAFWVRSAKGYPEERWAFIRLGLWWLRWWHLRRLFNSYLIPTQFPRDLITAELKGFFSGMNRYQKACRIANQMMLPDEKLKFTNPVLKQAEIELKENVAIRTVEINQPLKPIVDIKGYLEVQVFVHFNSCLIGSINFLNKNDHISQYELADAITRHFSVSILKVGRNINNESAWNHALHAIKNHYLIKKQPGSSIPGLSPEVKVSIVVATYDRPEDLSQCLR</sequence>
<dbReference type="RefSeq" id="WP_279295727.1">
    <property type="nucleotide sequence ID" value="NZ_JAOTIF010000001.1"/>
</dbReference>
<dbReference type="GO" id="GO:0016757">
    <property type="term" value="F:glycosyltransferase activity"/>
    <property type="evidence" value="ECO:0007669"/>
    <property type="project" value="UniProtKB-KW"/>
</dbReference>
<evidence type="ECO:0000313" key="3">
    <source>
        <dbReference type="Proteomes" id="UP001155483"/>
    </source>
</evidence>
<dbReference type="SUPFAM" id="SSF53448">
    <property type="entry name" value="Nucleotide-diphospho-sugar transferases"/>
    <property type="match status" value="1"/>
</dbReference>
<dbReference type="PANTHER" id="PTHR43685">
    <property type="entry name" value="GLYCOSYLTRANSFERASE"/>
    <property type="match status" value="1"/>
</dbReference>
<accession>A0A9X2XV18</accession>
<dbReference type="EC" id="2.4.-.-" evidence="2"/>
<feature type="domain" description="Glycosyltransferase 2-like" evidence="1">
    <location>
        <begin position="107"/>
        <end position="247"/>
    </location>
</feature>
<dbReference type="Gene3D" id="3.90.550.10">
    <property type="entry name" value="Spore Coat Polysaccharide Biosynthesis Protein SpsA, Chain A"/>
    <property type="match status" value="1"/>
</dbReference>
<dbReference type="Proteomes" id="UP001155483">
    <property type="component" value="Unassembled WGS sequence"/>
</dbReference>
<evidence type="ECO:0000259" key="1">
    <source>
        <dbReference type="Pfam" id="PF00535"/>
    </source>
</evidence>
<dbReference type="InterPro" id="IPR029044">
    <property type="entry name" value="Nucleotide-diphossugar_trans"/>
</dbReference>
<comment type="caution">
    <text evidence="2">The sequence shown here is derived from an EMBL/GenBank/DDBJ whole genome shotgun (WGS) entry which is preliminary data.</text>
</comment>
<dbReference type="InterPro" id="IPR050834">
    <property type="entry name" value="Glycosyltransf_2"/>
</dbReference>
<keyword evidence="2" id="KW-0328">Glycosyltransferase</keyword>
<dbReference type="InterPro" id="IPR001173">
    <property type="entry name" value="Glyco_trans_2-like"/>
</dbReference>
<dbReference type="Pfam" id="PF00535">
    <property type="entry name" value="Glycos_transf_2"/>
    <property type="match status" value="1"/>
</dbReference>
<gene>
    <name evidence="2" type="ORF">OCK74_04115</name>
</gene>
<dbReference type="EMBL" id="JAOTIF010000001">
    <property type="protein sequence ID" value="MCU7548283.1"/>
    <property type="molecule type" value="Genomic_DNA"/>
</dbReference>
<proteinExistence type="predicted"/>
<organism evidence="2 3">
    <name type="scientific">Paraflavisolibacter caeni</name>
    <dbReference type="NCBI Taxonomy" id="2982496"/>
    <lineage>
        <taxon>Bacteria</taxon>
        <taxon>Pseudomonadati</taxon>
        <taxon>Bacteroidota</taxon>
        <taxon>Chitinophagia</taxon>
        <taxon>Chitinophagales</taxon>
        <taxon>Chitinophagaceae</taxon>
        <taxon>Paraflavisolibacter</taxon>
    </lineage>
</organism>
<evidence type="ECO:0000313" key="2">
    <source>
        <dbReference type="EMBL" id="MCU7548283.1"/>
    </source>
</evidence>
<keyword evidence="2" id="KW-0808">Transferase</keyword>